<evidence type="ECO:0000313" key="15">
    <source>
        <dbReference type="Proteomes" id="UP000005408"/>
    </source>
</evidence>
<keyword evidence="5" id="KW-0813">Transport</keyword>
<dbReference type="GO" id="GO:0005743">
    <property type="term" value="C:mitochondrial inner membrane"/>
    <property type="evidence" value="ECO:0007669"/>
    <property type="project" value="UniProtKB-SubCell"/>
</dbReference>
<dbReference type="InterPro" id="IPR045299">
    <property type="entry name" value="Complex1_LYR_NDUFA6_LYRM6"/>
</dbReference>
<sequence>MSKTYKVVNGLKRAKPIMSANPSEAKARVIHLYKAWYKQIPQMVQLYKLDVTEKEAYAKLREEFAKNKHVTDLRVIDLLVVKGQLELINTVEHFNQKPHVMRFFRDTHNPRPTDFLGKFYAGHDP</sequence>
<evidence type="ECO:0000256" key="2">
    <source>
        <dbReference type="ARBA" id="ARBA00009508"/>
    </source>
</evidence>
<dbReference type="GO" id="GO:0006979">
    <property type="term" value="P:response to oxidative stress"/>
    <property type="evidence" value="ECO:0007669"/>
    <property type="project" value="TreeGrafter"/>
</dbReference>
<evidence type="ECO:0000313" key="14">
    <source>
        <dbReference type="EnsemblMetazoa" id="G1500.1:cds"/>
    </source>
</evidence>
<dbReference type="Proteomes" id="UP000005408">
    <property type="component" value="Unassembled WGS sequence"/>
</dbReference>
<dbReference type="PANTHER" id="PTHR12964:SF0">
    <property type="entry name" value="NADH DEHYDROGENASE [UBIQUINONE] 1 ALPHA SUBCOMPLEX SUBUNIT 6"/>
    <property type="match status" value="1"/>
</dbReference>
<proteinExistence type="inferred from homology"/>
<evidence type="ECO:0000256" key="3">
    <source>
        <dbReference type="ARBA" id="ARBA00011790"/>
    </source>
</evidence>
<evidence type="ECO:0000256" key="9">
    <source>
        <dbReference type="ARBA" id="ARBA00023128"/>
    </source>
</evidence>
<dbReference type="EnsemblMetazoa" id="G1500.1">
    <property type="protein sequence ID" value="G1500.1:cds"/>
    <property type="gene ID" value="G1500"/>
</dbReference>
<evidence type="ECO:0000256" key="13">
    <source>
        <dbReference type="ARBA" id="ARBA00046116"/>
    </source>
</evidence>
<dbReference type="OrthoDB" id="14535at2759"/>
<evidence type="ECO:0000256" key="5">
    <source>
        <dbReference type="ARBA" id="ARBA00022448"/>
    </source>
</evidence>
<comment type="similarity">
    <text evidence="2">Belongs to the complex I LYR family.</text>
</comment>
<dbReference type="KEGG" id="crg:109618245"/>
<keyword evidence="9" id="KW-0496">Mitochondrion</keyword>
<comment type="subunit">
    <text evidence="3">Mammalian complex I is composed of 45 different subunits.</text>
</comment>
<keyword evidence="6" id="KW-0679">Respiratory chain</keyword>
<dbReference type="PIRSF" id="PIRSF006643">
    <property type="entry name" value="NDUA6"/>
    <property type="match status" value="1"/>
</dbReference>
<evidence type="ECO:0000256" key="7">
    <source>
        <dbReference type="ARBA" id="ARBA00022792"/>
    </source>
</evidence>
<dbReference type="GO" id="GO:0045271">
    <property type="term" value="C:respiratory chain complex I"/>
    <property type="evidence" value="ECO:0007669"/>
    <property type="project" value="InterPro"/>
</dbReference>
<comment type="function">
    <text evidence="13">Accessory subunit of the mitochondrial membrane respiratory chain NADH dehydrogenase (Complex I), that is believed to be not involved in catalysis. Required for proper complex I assembly. Complex I functions in the transfer of electrons from NADH to the respiratory chain. The immediate electron acceptor for the enzyme is believed to be ubiquinone.</text>
</comment>
<evidence type="ECO:0000256" key="10">
    <source>
        <dbReference type="ARBA" id="ARBA00023136"/>
    </source>
</evidence>
<dbReference type="RefSeq" id="XP_034314466.1">
    <property type="nucleotide sequence ID" value="XM_034458575.2"/>
</dbReference>
<dbReference type="AlphaFoldDB" id="A0A8W8IPF4"/>
<evidence type="ECO:0000256" key="4">
    <source>
        <dbReference type="ARBA" id="ARBA00016386"/>
    </source>
</evidence>
<evidence type="ECO:0000256" key="11">
    <source>
        <dbReference type="ARBA" id="ARBA00030213"/>
    </source>
</evidence>
<keyword evidence="15" id="KW-1185">Reference proteome</keyword>
<accession>A0A8W8IPF4</accession>
<protein>
    <recommendedName>
        <fullName evidence="4">NADH dehydrogenase [ubiquinone] 1 alpha subcomplex subunit 6</fullName>
    </recommendedName>
    <alternativeName>
        <fullName evidence="11">Complex I-B14</fullName>
    </alternativeName>
    <alternativeName>
        <fullName evidence="12">NADH-ubiquinone oxidoreductase B14 subunit</fullName>
    </alternativeName>
</protein>
<organism evidence="14 15">
    <name type="scientific">Magallana gigas</name>
    <name type="common">Pacific oyster</name>
    <name type="synonym">Crassostrea gigas</name>
    <dbReference type="NCBI Taxonomy" id="29159"/>
    <lineage>
        <taxon>Eukaryota</taxon>
        <taxon>Metazoa</taxon>
        <taxon>Spiralia</taxon>
        <taxon>Lophotrochozoa</taxon>
        <taxon>Mollusca</taxon>
        <taxon>Bivalvia</taxon>
        <taxon>Autobranchia</taxon>
        <taxon>Pteriomorphia</taxon>
        <taxon>Ostreida</taxon>
        <taxon>Ostreoidea</taxon>
        <taxon>Ostreidae</taxon>
        <taxon>Magallana</taxon>
    </lineage>
</organism>
<name>A0A8W8IPF4_MAGGI</name>
<evidence type="ECO:0000256" key="6">
    <source>
        <dbReference type="ARBA" id="ARBA00022660"/>
    </source>
</evidence>
<dbReference type="PANTHER" id="PTHR12964">
    <property type="entry name" value="NADH-UBIQUINONE OXIDOREDUCTASE B14 SUBUNIT"/>
    <property type="match status" value="1"/>
</dbReference>
<dbReference type="GeneID" id="109618245"/>
<evidence type="ECO:0000256" key="1">
    <source>
        <dbReference type="ARBA" id="ARBA00004443"/>
    </source>
</evidence>
<evidence type="ECO:0000256" key="8">
    <source>
        <dbReference type="ARBA" id="ARBA00022982"/>
    </source>
</evidence>
<dbReference type="CDD" id="cd20266">
    <property type="entry name" value="Complex1_LYR_NDUFA6_LYRM6"/>
    <property type="match status" value="1"/>
</dbReference>
<dbReference type="OMA" id="FWKQTTH"/>
<keyword evidence="10" id="KW-0472">Membrane</keyword>
<comment type="subcellular location">
    <subcellularLocation>
        <location evidence="1">Mitochondrion inner membrane</location>
        <topology evidence="1">Peripheral membrane protein</topology>
        <orientation evidence="1">Matrix side</orientation>
    </subcellularLocation>
</comment>
<keyword evidence="8" id="KW-0249">Electron transport</keyword>
<evidence type="ECO:0000256" key="12">
    <source>
        <dbReference type="ARBA" id="ARBA00032352"/>
    </source>
</evidence>
<keyword evidence="7" id="KW-0999">Mitochondrion inner membrane</keyword>
<dbReference type="InterPro" id="IPR016488">
    <property type="entry name" value="NADH_Ub_cplx-1_asu_su-6"/>
</dbReference>
<reference evidence="14" key="1">
    <citation type="submission" date="2022-08" db="UniProtKB">
        <authorList>
            <consortium name="EnsemblMetazoa"/>
        </authorList>
    </citation>
    <scope>IDENTIFICATION</scope>
    <source>
        <strain evidence="14">05x7-T-G4-1.051#20</strain>
    </source>
</reference>